<evidence type="ECO:0000313" key="2">
    <source>
        <dbReference type="Proteomes" id="UP000265703"/>
    </source>
</evidence>
<comment type="caution">
    <text evidence="1">The sequence shown here is derived from an EMBL/GenBank/DDBJ whole genome shotgun (WGS) entry which is preliminary data.</text>
</comment>
<dbReference type="AlphaFoldDB" id="A0A397SNS8"/>
<name>A0A397SNS8_9GLOM</name>
<dbReference type="Proteomes" id="UP000265703">
    <property type="component" value="Unassembled WGS sequence"/>
</dbReference>
<dbReference type="OrthoDB" id="2408098at2759"/>
<sequence length="275" mass="31369">MSLKKIRALFNIKNTNISASSFTKNDVKALRVRFQPASAENDIVPDVEVTSFPKEYIFSHINHQKLRSPDFNVSNLEGIYNGKVLTFISHLQKVVNSQETIGTEDSNTDSLILDMCHKIGLNWWPLNLKLFFDKSNEYDDFKQVHPEIVIARDDTTVLAVETDKQLKNIGPMTDFGETQITAELLFCAYENNHSIPFADQTIFIMRTISTYVTFYKAVIPGAYWKELNDGLPQEQSIVIQRWPRENNIKSGLDLAEPDGRQAVITALIKIRQSLL</sequence>
<dbReference type="EMBL" id="QKYT01000415">
    <property type="protein sequence ID" value="RIA85597.1"/>
    <property type="molecule type" value="Genomic_DNA"/>
</dbReference>
<reference evidence="1 2" key="1">
    <citation type="submission" date="2018-06" db="EMBL/GenBank/DDBJ databases">
        <title>Comparative genomics reveals the genomic features of Rhizophagus irregularis, R. cerebriforme, R. diaphanum and Gigaspora rosea, and their symbiotic lifestyle signature.</title>
        <authorList>
            <person name="Morin E."/>
            <person name="San Clemente H."/>
            <person name="Chen E.C.H."/>
            <person name="De La Providencia I."/>
            <person name="Hainaut M."/>
            <person name="Kuo A."/>
            <person name="Kohler A."/>
            <person name="Murat C."/>
            <person name="Tang N."/>
            <person name="Roy S."/>
            <person name="Loubradou J."/>
            <person name="Henrissat B."/>
            <person name="Grigoriev I.V."/>
            <person name="Corradi N."/>
            <person name="Roux C."/>
            <person name="Martin F.M."/>
        </authorList>
    </citation>
    <scope>NUCLEOTIDE SEQUENCE [LARGE SCALE GENOMIC DNA]</scope>
    <source>
        <strain evidence="1 2">DAOM 227022</strain>
    </source>
</reference>
<organism evidence="1 2">
    <name type="scientific">Glomus cerebriforme</name>
    <dbReference type="NCBI Taxonomy" id="658196"/>
    <lineage>
        <taxon>Eukaryota</taxon>
        <taxon>Fungi</taxon>
        <taxon>Fungi incertae sedis</taxon>
        <taxon>Mucoromycota</taxon>
        <taxon>Glomeromycotina</taxon>
        <taxon>Glomeromycetes</taxon>
        <taxon>Glomerales</taxon>
        <taxon>Glomeraceae</taxon>
        <taxon>Glomus</taxon>
    </lineage>
</organism>
<accession>A0A397SNS8</accession>
<gene>
    <name evidence="1" type="ORF">C1645_830524</name>
</gene>
<keyword evidence="2" id="KW-1185">Reference proteome</keyword>
<protein>
    <submittedName>
        <fullName evidence="1">Uncharacterized protein</fullName>
    </submittedName>
</protein>
<proteinExistence type="predicted"/>
<evidence type="ECO:0000313" key="1">
    <source>
        <dbReference type="EMBL" id="RIA85597.1"/>
    </source>
</evidence>